<dbReference type="Proteomes" id="UP001634007">
    <property type="component" value="Unassembled WGS sequence"/>
</dbReference>
<keyword evidence="3" id="KW-1185">Reference proteome</keyword>
<comment type="caution">
    <text evidence="2">The sequence shown here is derived from an EMBL/GenBank/DDBJ whole genome shotgun (WGS) entry which is preliminary data.</text>
</comment>
<protein>
    <submittedName>
        <fullName evidence="2">Uncharacterized protein</fullName>
    </submittedName>
</protein>
<organism evidence="2 3">
    <name type="scientific">Eucalyptus globulus</name>
    <name type="common">Tasmanian blue gum</name>
    <dbReference type="NCBI Taxonomy" id="34317"/>
    <lineage>
        <taxon>Eukaryota</taxon>
        <taxon>Viridiplantae</taxon>
        <taxon>Streptophyta</taxon>
        <taxon>Embryophyta</taxon>
        <taxon>Tracheophyta</taxon>
        <taxon>Spermatophyta</taxon>
        <taxon>Magnoliopsida</taxon>
        <taxon>eudicotyledons</taxon>
        <taxon>Gunneridae</taxon>
        <taxon>Pentapetalae</taxon>
        <taxon>rosids</taxon>
        <taxon>malvids</taxon>
        <taxon>Myrtales</taxon>
        <taxon>Myrtaceae</taxon>
        <taxon>Myrtoideae</taxon>
        <taxon>Eucalypteae</taxon>
        <taxon>Eucalyptus</taxon>
    </lineage>
</organism>
<evidence type="ECO:0000313" key="2">
    <source>
        <dbReference type="EMBL" id="KAL3719032.1"/>
    </source>
</evidence>
<reference evidence="2 3" key="1">
    <citation type="submission" date="2024-11" db="EMBL/GenBank/DDBJ databases">
        <title>Chromosome-level genome assembly of Eucalyptus globulus Labill. provides insights into its genome evolution.</title>
        <authorList>
            <person name="Li X."/>
        </authorList>
    </citation>
    <scope>NUCLEOTIDE SEQUENCE [LARGE SCALE GENOMIC DNA]</scope>
    <source>
        <strain evidence="2">CL2024</strain>
        <tissue evidence="2">Fresh tender leaves</tissue>
    </source>
</reference>
<name>A0ABD3IYR1_EUCGL</name>
<accession>A0ABD3IYR1</accession>
<feature type="compositionally biased region" description="Polar residues" evidence="1">
    <location>
        <begin position="63"/>
        <end position="73"/>
    </location>
</feature>
<feature type="region of interest" description="Disordered" evidence="1">
    <location>
        <begin position="1"/>
        <end position="24"/>
    </location>
</feature>
<gene>
    <name evidence="2" type="ORF">ACJRO7_004042</name>
</gene>
<sequence length="73" mass="8002">MKEQHEETPLSSKKRGIASVPPKRGQIKVRIFQSLVKKVKELASMASAKQSRGRSCCSSRSSKLASTTSLEDP</sequence>
<feature type="compositionally biased region" description="Low complexity" evidence="1">
    <location>
        <begin position="53"/>
        <end position="62"/>
    </location>
</feature>
<dbReference type="EMBL" id="JBJKBG010000010">
    <property type="protein sequence ID" value="KAL3719032.1"/>
    <property type="molecule type" value="Genomic_DNA"/>
</dbReference>
<feature type="region of interest" description="Disordered" evidence="1">
    <location>
        <begin position="44"/>
        <end position="73"/>
    </location>
</feature>
<evidence type="ECO:0000313" key="3">
    <source>
        <dbReference type="Proteomes" id="UP001634007"/>
    </source>
</evidence>
<evidence type="ECO:0000256" key="1">
    <source>
        <dbReference type="SAM" id="MobiDB-lite"/>
    </source>
</evidence>
<dbReference type="AlphaFoldDB" id="A0ABD3IYR1"/>
<dbReference type="PANTHER" id="PTHR37721">
    <property type="entry name" value="OS05G0464200 PROTEIN"/>
    <property type="match status" value="1"/>
</dbReference>
<proteinExistence type="predicted"/>
<dbReference type="PANTHER" id="PTHR37721:SF1">
    <property type="entry name" value="OS05G0464200 PROTEIN"/>
    <property type="match status" value="1"/>
</dbReference>